<proteinExistence type="predicted"/>
<organism evidence="1">
    <name type="scientific">Streptomyces sp. R08</name>
    <dbReference type="NCBI Taxonomy" id="3238624"/>
    <lineage>
        <taxon>Bacteria</taxon>
        <taxon>Bacillati</taxon>
        <taxon>Actinomycetota</taxon>
        <taxon>Actinomycetes</taxon>
        <taxon>Kitasatosporales</taxon>
        <taxon>Streptomycetaceae</taxon>
        <taxon>Streptomyces</taxon>
    </lineage>
</organism>
<accession>A0AB39LYX5</accession>
<dbReference type="AlphaFoldDB" id="A0AB39LYX5"/>
<dbReference type="EMBL" id="CP163431">
    <property type="protein sequence ID" value="XDP99229.1"/>
    <property type="molecule type" value="Genomic_DNA"/>
</dbReference>
<reference evidence="1" key="1">
    <citation type="submission" date="2024-07" db="EMBL/GenBank/DDBJ databases">
        <authorList>
            <person name="Yu S.T."/>
        </authorList>
    </citation>
    <scope>NUCLEOTIDE SEQUENCE</scope>
    <source>
        <strain evidence="1">R08</strain>
    </source>
</reference>
<dbReference type="RefSeq" id="WP_369186403.1">
    <property type="nucleotide sequence ID" value="NZ_CP163431.1"/>
</dbReference>
<gene>
    <name evidence="1" type="ORF">AB5J58_03085</name>
</gene>
<name>A0AB39LYX5_9ACTN</name>
<protein>
    <submittedName>
        <fullName evidence="1">Uncharacterized protein</fullName>
    </submittedName>
</protein>
<evidence type="ECO:0000313" key="1">
    <source>
        <dbReference type="EMBL" id="XDP99229.1"/>
    </source>
</evidence>
<sequence length="382" mass="43648">MTDPTWKQPPDEDGGFDAIKGFAYQFDATLLEVFENPRSAFEVEGVQDLSGENYHIQIKNRSGNFYLSTIAKAVRLMFRQFLVSDSSVSFILHCHFPDQAPGTVRQLTSEEFNKLLTGDLVTAGYEDRQKFLKAFSVKFSSDYETQFKKVLKAIASELSAKDQLEAISYHAILHAHLRSLVLGNPPGLRRVSFDSLRRAIRSAQKVIFASTYADHCGYDKYLRMVRRSYTPKRVNIQNCERIFSFECDTSTDPEEIVVAALAIRERYYIPENSPPPYITFRGVFDGEAMRRALWDAEAYFNDGRGYHGGRFNLDYLVNPPSPIRGFNLKIVDQAELPEVINRARVKEFHDLFSSSKCDVPETIPVASHVFLRSYDDFYDVVS</sequence>